<accession>A0A7H0IEJ3</accession>
<feature type="transmembrane region" description="Helical" evidence="13">
    <location>
        <begin position="541"/>
        <end position="560"/>
    </location>
</feature>
<dbReference type="InterPro" id="IPR035518">
    <property type="entry name" value="DPG_synthase"/>
</dbReference>
<dbReference type="GO" id="GO:0004581">
    <property type="term" value="F:dolichyl-phosphate beta-glucosyltransferase activity"/>
    <property type="evidence" value="ECO:0007669"/>
    <property type="project" value="UniProtKB-EC"/>
</dbReference>
<evidence type="ECO:0000256" key="11">
    <source>
        <dbReference type="ARBA" id="ARBA00023136"/>
    </source>
</evidence>
<dbReference type="InterPro" id="IPR001173">
    <property type="entry name" value="Glyco_trans_2-like"/>
</dbReference>
<keyword evidence="9" id="KW-0735">Signal-anchor</keyword>
<feature type="transmembrane region" description="Helical" evidence="13">
    <location>
        <begin position="468"/>
        <end position="488"/>
    </location>
</feature>
<feature type="transmembrane region" description="Helical" evidence="13">
    <location>
        <begin position="645"/>
        <end position="665"/>
    </location>
</feature>
<evidence type="ECO:0000313" key="16">
    <source>
        <dbReference type="Proteomes" id="UP000516052"/>
    </source>
</evidence>
<dbReference type="PANTHER" id="PTHR10859:SF91">
    <property type="entry name" value="DOLICHYL-PHOSPHATE BETA-GLUCOSYLTRANSFERASE"/>
    <property type="match status" value="1"/>
</dbReference>
<evidence type="ECO:0000256" key="6">
    <source>
        <dbReference type="ARBA" id="ARBA00022679"/>
    </source>
</evidence>
<feature type="transmembrane region" description="Helical" evidence="13">
    <location>
        <begin position="332"/>
        <end position="358"/>
    </location>
</feature>
<evidence type="ECO:0000256" key="2">
    <source>
        <dbReference type="ARBA" id="ARBA00004922"/>
    </source>
</evidence>
<dbReference type="RefSeq" id="WP_187748183.1">
    <property type="nucleotide sequence ID" value="NZ_CP060828.1"/>
</dbReference>
<dbReference type="Gene3D" id="3.90.550.10">
    <property type="entry name" value="Spore Coat Polysaccharide Biosynthesis Protein SpsA, Chain A"/>
    <property type="match status" value="1"/>
</dbReference>
<evidence type="ECO:0000256" key="1">
    <source>
        <dbReference type="ARBA" id="ARBA00004389"/>
    </source>
</evidence>
<dbReference type="GO" id="GO:0006487">
    <property type="term" value="P:protein N-linked glycosylation"/>
    <property type="evidence" value="ECO:0007669"/>
    <property type="project" value="TreeGrafter"/>
</dbReference>
<feature type="domain" description="Glycosyltransferase 2-like" evidence="14">
    <location>
        <begin position="20"/>
        <end position="185"/>
    </location>
</feature>
<evidence type="ECO:0000256" key="13">
    <source>
        <dbReference type="SAM" id="Phobius"/>
    </source>
</evidence>
<dbReference type="EMBL" id="CP060828">
    <property type="protein sequence ID" value="QNP71209.1"/>
    <property type="molecule type" value="Genomic_DNA"/>
</dbReference>
<keyword evidence="16" id="KW-1185">Reference proteome</keyword>
<evidence type="ECO:0000256" key="4">
    <source>
        <dbReference type="ARBA" id="ARBA00012583"/>
    </source>
</evidence>
<dbReference type="InterPro" id="IPR029044">
    <property type="entry name" value="Nucleotide-diphossugar_trans"/>
</dbReference>
<reference evidence="15 16" key="1">
    <citation type="submission" date="2020-08" db="EMBL/GenBank/DDBJ databases">
        <title>A novel species.</title>
        <authorList>
            <person name="Gao J."/>
        </authorList>
    </citation>
    <scope>NUCLEOTIDE SEQUENCE [LARGE SCALE GENOMIC DNA]</scope>
    <source>
        <strain evidence="15 16">CRXT-G-22</strain>
    </source>
</reference>
<dbReference type="KEGG" id="sroi:IAG44_18370"/>
<dbReference type="Proteomes" id="UP000516052">
    <property type="component" value="Chromosome"/>
</dbReference>
<evidence type="ECO:0000256" key="10">
    <source>
        <dbReference type="ARBA" id="ARBA00022989"/>
    </source>
</evidence>
<dbReference type="Pfam" id="PF00535">
    <property type="entry name" value="Glycos_transf_2"/>
    <property type="match status" value="1"/>
</dbReference>
<keyword evidence="8" id="KW-0256">Endoplasmic reticulum</keyword>
<feature type="transmembrane region" description="Helical" evidence="13">
    <location>
        <begin position="614"/>
        <end position="633"/>
    </location>
</feature>
<keyword evidence="10 13" id="KW-1133">Transmembrane helix</keyword>
<gene>
    <name evidence="15" type="ORF">IAG44_18370</name>
</gene>
<comment type="similarity">
    <text evidence="3">Belongs to the glycosyltransferase 2 family.</text>
</comment>
<protein>
    <recommendedName>
        <fullName evidence="4">dolichyl-phosphate beta-glucosyltransferase</fullName>
        <ecNumber evidence="4">2.4.1.117</ecNumber>
    </recommendedName>
</protein>
<dbReference type="AlphaFoldDB" id="A0A7H0IEJ3"/>
<comment type="subcellular location">
    <subcellularLocation>
        <location evidence="1">Endoplasmic reticulum membrane</location>
        <topology evidence="1">Single-pass membrane protein</topology>
    </subcellularLocation>
</comment>
<evidence type="ECO:0000256" key="7">
    <source>
        <dbReference type="ARBA" id="ARBA00022692"/>
    </source>
</evidence>
<feature type="transmembrane region" description="Helical" evidence="13">
    <location>
        <begin position="567"/>
        <end position="586"/>
    </location>
</feature>
<keyword evidence="5" id="KW-0328">Glycosyltransferase</keyword>
<dbReference type="PANTHER" id="PTHR10859">
    <property type="entry name" value="GLYCOSYL TRANSFERASE"/>
    <property type="match status" value="1"/>
</dbReference>
<evidence type="ECO:0000256" key="9">
    <source>
        <dbReference type="ARBA" id="ARBA00022968"/>
    </source>
</evidence>
<comment type="pathway">
    <text evidence="2">Protein modification; protein glycosylation.</text>
</comment>
<evidence type="ECO:0000313" key="15">
    <source>
        <dbReference type="EMBL" id="QNP71209.1"/>
    </source>
</evidence>
<proteinExistence type="inferred from homology"/>
<dbReference type="SUPFAM" id="SSF53448">
    <property type="entry name" value="Nucleotide-diphospho-sugar transferases"/>
    <property type="match status" value="1"/>
</dbReference>
<name>A0A7H0IEJ3_9ACTN</name>
<keyword evidence="6 15" id="KW-0808">Transferase</keyword>
<dbReference type="CDD" id="cd04188">
    <property type="entry name" value="DPG_synthase"/>
    <property type="match status" value="1"/>
</dbReference>
<dbReference type="EC" id="2.4.1.117" evidence="4"/>
<evidence type="ECO:0000256" key="8">
    <source>
        <dbReference type="ARBA" id="ARBA00022824"/>
    </source>
</evidence>
<evidence type="ECO:0000256" key="3">
    <source>
        <dbReference type="ARBA" id="ARBA00006739"/>
    </source>
</evidence>
<feature type="transmembrane region" description="Helical" evidence="13">
    <location>
        <begin position="370"/>
        <end position="389"/>
    </location>
</feature>
<keyword evidence="7 13" id="KW-0812">Transmembrane</keyword>
<comment type="catalytic activity">
    <reaction evidence="12">
        <text>a di-trans,poly-cis-dolichyl phosphate + UDP-alpha-D-glucose = a di-trans,poly-cis-dolichyl beta-D-glucosyl phosphate + UDP</text>
        <dbReference type="Rhea" id="RHEA:15401"/>
        <dbReference type="Rhea" id="RHEA-COMP:19498"/>
        <dbReference type="Rhea" id="RHEA-COMP:19502"/>
        <dbReference type="ChEBI" id="CHEBI:57525"/>
        <dbReference type="ChEBI" id="CHEBI:57683"/>
        <dbReference type="ChEBI" id="CHEBI:58223"/>
        <dbReference type="ChEBI" id="CHEBI:58885"/>
        <dbReference type="EC" id="2.4.1.117"/>
    </reaction>
    <physiologicalReaction direction="left-to-right" evidence="12">
        <dbReference type="Rhea" id="RHEA:15402"/>
    </physiologicalReaction>
</comment>
<keyword evidence="11 13" id="KW-0472">Membrane</keyword>
<evidence type="ECO:0000256" key="12">
    <source>
        <dbReference type="ARBA" id="ARBA00045097"/>
    </source>
</evidence>
<feature type="transmembrane region" description="Helical" evidence="13">
    <location>
        <begin position="248"/>
        <end position="268"/>
    </location>
</feature>
<feature type="transmembrane region" description="Helical" evidence="13">
    <location>
        <begin position="438"/>
        <end position="456"/>
    </location>
</feature>
<evidence type="ECO:0000256" key="5">
    <source>
        <dbReference type="ARBA" id="ARBA00022676"/>
    </source>
</evidence>
<organism evidence="15 16">
    <name type="scientific">Streptomyces roseirectus</name>
    <dbReference type="NCBI Taxonomy" id="2768066"/>
    <lineage>
        <taxon>Bacteria</taxon>
        <taxon>Bacillati</taxon>
        <taxon>Actinomycetota</taxon>
        <taxon>Actinomycetes</taxon>
        <taxon>Kitasatosporales</taxon>
        <taxon>Streptomycetaceae</taxon>
        <taxon>Streptomyces</taxon>
    </lineage>
</organism>
<evidence type="ECO:0000259" key="14">
    <source>
        <dbReference type="Pfam" id="PF00535"/>
    </source>
</evidence>
<sequence length="817" mass="87192">MSRPETGEKAADTVASPDLSVVVPAYNEEHRLAPTLDAITAHLDQSPSRSWELIVVDDGSTDATAALVTGRAADDPRIHLLNSPENRGKGHALRLGVAATRGRRVLVTDADLATPVEELEHLEKEVPDGGAAIASRSVPGATISARPHRLRQLLGGAGDFLIRRTTLPGIRDPQCGFKLYDGEAARDAYAASRLDGWATDVEVLRRLRDDGRPIAEVPVRWAHQPGSKLRPLDYARFLADLIRLNRSGVLVALLFLAFSVILYSGRFFDPAGRYLTDSLQDQNQWEWFFAVTADNVAHLRNPLFTDLQGYPDGVNLMANTAMLGLSAPLTPVTLLLGPAVALSLCMTLGLAATAVAWYRLLARRVVRYRPAAFLGAALAAFAPPMVSHANAHPNFVVLFMIPPIVERSLRLCEGTRPTRDAVALGLMAAYQCFLGEEALLLAALGMGVFAVAYAVVRPDVARRAAPGLLRGLAVGASVCLPLVCYPLLWQFHGPQSYTGIDHGESAGNSPLALLSFAERSLLAGDAARADALSLNPTEQNAFYGFPLVLLALGVTVLLWRRRPVVRVLGVTALVAALLSLGPRIGVPYTDVVLPGPWAALGRLPLLESVIEGRVAMVCAPLLGMLVAIAVEELGRPGLPARPRGVRYAGLAAVCLALLPLVPAPLRSAPRAEVPAFFADGTWTSYVRGGETLVPVPLADPVAAEALHWQVVAGLGFRMPGGYFNGPYGDGDRTGVYGVPLNFTSGLFADVQVTGVVPVVDPAARRQARADLAEWRAGALVVAPGRYAGQLRETVEKLVGRPGERVGGVWVWDLHEGS</sequence>